<dbReference type="AlphaFoldDB" id="A0A6A6QYS9"/>
<evidence type="ECO:0000313" key="3">
    <source>
        <dbReference type="EMBL" id="KAF2497605.1"/>
    </source>
</evidence>
<dbReference type="InterPro" id="IPR000210">
    <property type="entry name" value="BTB/POZ_dom"/>
</dbReference>
<organism evidence="3 4">
    <name type="scientific">Lophium mytilinum</name>
    <dbReference type="NCBI Taxonomy" id="390894"/>
    <lineage>
        <taxon>Eukaryota</taxon>
        <taxon>Fungi</taxon>
        <taxon>Dikarya</taxon>
        <taxon>Ascomycota</taxon>
        <taxon>Pezizomycotina</taxon>
        <taxon>Dothideomycetes</taxon>
        <taxon>Pleosporomycetidae</taxon>
        <taxon>Mytilinidiales</taxon>
        <taxon>Mytilinidiaceae</taxon>
        <taxon>Lophium</taxon>
    </lineage>
</organism>
<dbReference type="OrthoDB" id="5275938at2759"/>
<protein>
    <recommendedName>
        <fullName evidence="2">BTB domain-containing protein</fullName>
    </recommendedName>
</protein>
<evidence type="ECO:0000256" key="1">
    <source>
        <dbReference type="SAM" id="MobiDB-lite"/>
    </source>
</evidence>
<feature type="compositionally biased region" description="Pro residues" evidence="1">
    <location>
        <begin position="24"/>
        <end position="34"/>
    </location>
</feature>
<name>A0A6A6QYS9_9PEZI</name>
<dbReference type="InterPro" id="IPR011333">
    <property type="entry name" value="SKP1/BTB/POZ_sf"/>
</dbReference>
<dbReference type="Proteomes" id="UP000799750">
    <property type="component" value="Unassembled WGS sequence"/>
</dbReference>
<gene>
    <name evidence="3" type="ORF">BU16DRAFT_319275</name>
</gene>
<dbReference type="CDD" id="cd18186">
    <property type="entry name" value="BTB_POZ_ZBTB_KLHL-like"/>
    <property type="match status" value="1"/>
</dbReference>
<dbReference type="EMBL" id="MU004186">
    <property type="protein sequence ID" value="KAF2497605.1"/>
    <property type="molecule type" value="Genomic_DNA"/>
</dbReference>
<keyword evidence="4" id="KW-1185">Reference proteome</keyword>
<dbReference type="Gene3D" id="3.30.710.10">
    <property type="entry name" value="Potassium Channel Kv1.1, Chain A"/>
    <property type="match status" value="1"/>
</dbReference>
<dbReference type="SUPFAM" id="SSF54695">
    <property type="entry name" value="POZ domain"/>
    <property type="match status" value="1"/>
</dbReference>
<accession>A0A6A6QYS9</accession>
<dbReference type="Pfam" id="PF00651">
    <property type="entry name" value="BTB"/>
    <property type="match status" value="1"/>
</dbReference>
<proteinExistence type="predicted"/>
<feature type="compositionally biased region" description="Basic and acidic residues" evidence="1">
    <location>
        <begin position="10"/>
        <end position="23"/>
    </location>
</feature>
<feature type="region of interest" description="Disordered" evidence="1">
    <location>
        <begin position="1"/>
        <end position="37"/>
    </location>
</feature>
<reference evidence="3" key="1">
    <citation type="journal article" date="2020" name="Stud. Mycol.">
        <title>101 Dothideomycetes genomes: a test case for predicting lifestyles and emergence of pathogens.</title>
        <authorList>
            <person name="Haridas S."/>
            <person name="Albert R."/>
            <person name="Binder M."/>
            <person name="Bloem J."/>
            <person name="Labutti K."/>
            <person name="Salamov A."/>
            <person name="Andreopoulos B."/>
            <person name="Baker S."/>
            <person name="Barry K."/>
            <person name="Bills G."/>
            <person name="Bluhm B."/>
            <person name="Cannon C."/>
            <person name="Castanera R."/>
            <person name="Culley D."/>
            <person name="Daum C."/>
            <person name="Ezra D."/>
            <person name="Gonzalez J."/>
            <person name="Henrissat B."/>
            <person name="Kuo A."/>
            <person name="Liang C."/>
            <person name="Lipzen A."/>
            <person name="Lutzoni F."/>
            <person name="Magnuson J."/>
            <person name="Mondo S."/>
            <person name="Nolan M."/>
            <person name="Ohm R."/>
            <person name="Pangilinan J."/>
            <person name="Park H.-J."/>
            <person name="Ramirez L."/>
            <person name="Alfaro M."/>
            <person name="Sun H."/>
            <person name="Tritt A."/>
            <person name="Yoshinaga Y."/>
            <person name="Zwiers L.-H."/>
            <person name="Turgeon B."/>
            <person name="Goodwin S."/>
            <person name="Spatafora J."/>
            <person name="Crous P."/>
            <person name="Grigoriev I."/>
        </authorList>
    </citation>
    <scope>NUCLEOTIDE SEQUENCE</scope>
    <source>
        <strain evidence="3">CBS 269.34</strain>
    </source>
</reference>
<evidence type="ECO:0000259" key="2">
    <source>
        <dbReference type="PROSITE" id="PS50097"/>
    </source>
</evidence>
<sequence>MDSSSDDDYHESPAKRLHADDTPPKPSTPEPITPEPVTLANPSDLTLIVGPLGQSIHVSRGALRLASPVWNTMFSDQWAESSKKEVQFPDDDPEALLIVLGIAHLRFKERPKVLLYRQLVELAVICDKYDTVAVIRPFLQEWIGYEEMKVGPGTEEWIFVAWTFGIRDKFVNGVQDLVRNTLADAQECLVWPEQHVTLRLPIDLLDCISQARQESITKLMNLAFGHLDTCVSINKCARGSQTCIGNTMDEPDYHPPFCYVSPPILLHITPPRFSLAPARNNFV</sequence>
<dbReference type="PROSITE" id="PS50097">
    <property type="entry name" value="BTB"/>
    <property type="match status" value="1"/>
</dbReference>
<evidence type="ECO:0000313" key="4">
    <source>
        <dbReference type="Proteomes" id="UP000799750"/>
    </source>
</evidence>
<feature type="domain" description="BTB" evidence="2">
    <location>
        <begin position="43"/>
        <end position="104"/>
    </location>
</feature>